<accession>N9PA96</accession>
<keyword evidence="3 5" id="KW-1133">Transmembrane helix</keyword>
<dbReference type="HOGENOM" id="CLU_134158_1_0_6"/>
<reference evidence="7 8" key="1">
    <citation type="submission" date="2013-02" db="EMBL/GenBank/DDBJ databases">
        <title>The Genome Sequence of Acinetobacter sp. NIPH 2171.</title>
        <authorList>
            <consortium name="The Broad Institute Genome Sequencing Platform"/>
            <consortium name="The Broad Institute Genome Sequencing Center for Infectious Disease"/>
            <person name="Cerqueira G."/>
            <person name="Feldgarden M."/>
            <person name="Courvalin P."/>
            <person name="Perichon B."/>
            <person name="Grillot-Courvalin C."/>
            <person name="Clermont D."/>
            <person name="Rocha E."/>
            <person name="Yoon E.-J."/>
            <person name="Nemec A."/>
            <person name="Walker B."/>
            <person name="Young S.K."/>
            <person name="Zeng Q."/>
            <person name="Gargeya S."/>
            <person name="Fitzgerald M."/>
            <person name="Haas B."/>
            <person name="Abouelleil A."/>
            <person name="Alvarado L."/>
            <person name="Arachchi H.M."/>
            <person name="Berlin A.M."/>
            <person name="Chapman S.B."/>
            <person name="Dewar J."/>
            <person name="Goldberg J."/>
            <person name="Griggs A."/>
            <person name="Gujja S."/>
            <person name="Hansen M."/>
            <person name="Howarth C."/>
            <person name="Imamovic A."/>
            <person name="Larimer J."/>
            <person name="McCowan C."/>
            <person name="Murphy C."/>
            <person name="Neiman D."/>
            <person name="Pearson M."/>
            <person name="Priest M."/>
            <person name="Roberts A."/>
            <person name="Saif S."/>
            <person name="Shea T."/>
            <person name="Sisk P."/>
            <person name="Sykes S."/>
            <person name="Wortman J."/>
            <person name="Nusbaum C."/>
            <person name="Birren B."/>
        </authorList>
    </citation>
    <scope>NUCLEOTIDE SEQUENCE [LARGE SCALE GENOMIC DNA]</scope>
    <source>
        <strain evidence="7 8">NIPH 2171</strain>
    </source>
</reference>
<evidence type="ECO:0000256" key="5">
    <source>
        <dbReference type="SAM" id="Phobius"/>
    </source>
</evidence>
<evidence type="ECO:0000313" key="8">
    <source>
        <dbReference type="Proteomes" id="UP000013101"/>
    </source>
</evidence>
<organism evidence="7 8">
    <name type="scientific">Acinetobacter variabilis</name>
    <dbReference type="NCBI Taxonomy" id="70346"/>
    <lineage>
        <taxon>Bacteria</taxon>
        <taxon>Pseudomonadati</taxon>
        <taxon>Pseudomonadota</taxon>
        <taxon>Gammaproteobacteria</taxon>
        <taxon>Moraxellales</taxon>
        <taxon>Moraxellaceae</taxon>
        <taxon>Acinetobacter</taxon>
    </lineage>
</organism>
<gene>
    <name evidence="7" type="ORF">F897_00555</name>
</gene>
<dbReference type="Proteomes" id="UP000013101">
    <property type="component" value="Unassembled WGS sequence"/>
</dbReference>
<dbReference type="InterPro" id="IPR058533">
    <property type="entry name" value="Cation_efflux_TM"/>
</dbReference>
<keyword evidence="2 5" id="KW-0812">Transmembrane</keyword>
<evidence type="ECO:0000256" key="1">
    <source>
        <dbReference type="ARBA" id="ARBA00004141"/>
    </source>
</evidence>
<protein>
    <recommendedName>
        <fullName evidence="6">Cation efflux protein transmembrane domain-containing protein</fullName>
    </recommendedName>
</protein>
<feature type="transmembrane region" description="Helical" evidence="5">
    <location>
        <begin position="24"/>
        <end position="45"/>
    </location>
</feature>
<proteinExistence type="predicted"/>
<dbReference type="GO" id="GO:0016020">
    <property type="term" value="C:membrane"/>
    <property type="evidence" value="ECO:0007669"/>
    <property type="project" value="UniProtKB-SubCell"/>
</dbReference>
<dbReference type="GO" id="GO:0008324">
    <property type="term" value="F:monoatomic cation transmembrane transporter activity"/>
    <property type="evidence" value="ECO:0007669"/>
    <property type="project" value="InterPro"/>
</dbReference>
<name>N9PA96_9GAMM</name>
<evidence type="ECO:0000313" key="7">
    <source>
        <dbReference type="EMBL" id="ENX11145.1"/>
    </source>
</evidence>
<dbReference type="Pfam" id="PF01545">
    <property type="entry name" value="Cation_efflux"/>
    <property type="match status" value="1"/>
</dbReference>
<dbReference type="InterPro" id="IPR027469">
    <property type="entry name" value="Cation_efflux_TMD_sf"/>
</dbReference>
<evidence type="ECO:0000256" key="4">
    <source>
        <dbReference type="ARBA" id="ARBA00023136"/>
    </source>
</evidence>
<keyword evidence="4 5" id="KW-0472">Membrane</keyword>
<evidence type="ECO:0000259" key="6">
    <source>
        <dbReference type="Pfam" id="PF01545"/>
    </source>
</evidence>
<sequence length="75" mass="8282">MQKHTANSHSHQFDEGNPLAQKKILFATILTAVMMVLEVLGGWIFQSMALLADGWHMGSHVLALGLAYFAFDILP</sequence>
<evidence type="ECO:0000256" key="3">
    <source>
        <dbReference type="ARBA" id="ARBA00022989"/>
    </source>
</evidence>
<dbReference type="SUPFAM" id="SSF161111">
    <property type="entry name" value="Cation efflux protein transmembrane domain-like"/>
    <property type="match status" value="1"/>
</dbReference>
<dbReference type="AlphaFoldDB" id="N9PA96"/>
<dbReference type="Gene3D" id="1.20.1510.10">
    <property type="entry name" value="Cation efflux protein transmembrane domain"/>
    <property type="match status" value="1"/>
</dbReference>
<dbReference type="GO" id="GO:0006829">
    <property type="term" value="P:zinc ion transport"/>
    <property type="evidence" value="ECO:0007669"/>
    <property type="project" value="UniProtKB-KW"/>
</dbReference>
<evidence type="ECO:0000256" key="2">
    <source>
        <dbReference type="ARBA" id="ARBA00022692"/>
    </source>
</evidence>
<dbReference type="EMBL" id="APRS01000003">
    <property type="protein sequence ID" value="ENX11145.1"/>
    <property type="molecule type" value="Genomic_DNA"/>
</dbReference>
<feature type="domain" description="Cation efflux protein transmembrane" evidence="6">
    <location>
        <begin position="25"/>
        <end position="71"/>
    </location>
</feature>
<comment type="subcellular location">
    <subcellularLocation>
        <location evidence="1">Membrane</location>
        <topology evidence="1">Multi-pass membrane protein</topology>
    </subcellularLocation>
</comment>
<comment type="caution">
    <text evidence="7">The sequence shown here is derived from an EMBL/GenBank/DDBJ whole genome shotgun (WGS) entry which is preliminary data.</text>
</comment>
<dbReference type="STRING" id="70346.F897_00555"/>
<dbReference type="PATRIC" id="fig|1217693.3.peg.543"/>